<feature type="binding site" evidence="4">
    <location>
        <position position="27"/>
    </location>
    <ligand>
        <name>NAD(+)</name>
        <dbReference type="ChEBI" id="CHEBI:57540"/>
    </ligand>
</feature>
<feature type="domain" description="Deacetylase sirtuin-type" evidence="6">
    <location>
        <begin position="1"/>
        <end position="247"/>
    </location>
</feature>
<dbReference type="InterPro" id="IPR028628">
    <property type="entry name" value="Sirtuin_class_U"/>
</dbReference>
<dbReference type="NCBIfam" id="NF001752">
    <property type="entry name" value="PRK00481.1-1"/>
    <property type="match status" value="1"/>
</dbReference>
<dbReference type="InterPro" id="IPR050134">
    <property type="entry name" value="NAD-dep_sirtuin_deacylases"/>
</dbReference>
<comment type="similarity">
    <text evidence="4">Belongs to the sirtuin family. Class U subfamily.</text>
</comment>
<dbReference type="PROSITE" id="PS50305">
    <property type="entry name" value="SIRTUIN"/>
    <property type="match status" value="1"/>
</dbReference>
<dbReference type="PANTHER" id="PTHR11085:SF4">
    <property type="entry name" value="NAD-DEPENDENT PROTEIN DEACYLASE"/>
    <property type="match status" value="1"/>
</dbReference>
<comment type="catalytic activity">
    <reaction evidence="4">
        <text>N(6)-acetyl-L-lysyl-[protein] + NAD(+) + H2O = 2''-O-acetyl-ADP-D-ribose + nicotinamide + L-lysyl-[protein]</text>
        <dbReference type="Rhea" id="RHEA:43636"/>
        <dbReference type="Rhea" id="RHEA-COMP:9752"/>
        <dbReference type="Rhea" id="RHEA-COMP:10731"/>
        <dbReference type="ChEBI" id="CHEBI:15377"/>
        <dbReference type="ChEBI" id="CHEBI:17154"/>
        <dbReference type="ChEBI" id="CHEBI:29969"/>
        <dbReference type="ChEBI" id="CHEBI:57540"/>
        <dbReference type="ChEBI" id="CHEBI:61930"/>
        <dbReference type="ChEBI" id="CHEBI:83767"/>
        <dbReference type="EC" id="2.3.1.286"/>
    </reaction>
</comment>
<keyword evidence="2 4" id="KW-0808">Transferase</keyword>
<accession>A0A3E3K4J9</accession>
<reference evidence="7 8" key="1">
    <citation type="submission" date="2018-08" db="EMBL/GenBank/DDBJ databases">
        <title>A genome reference for cultivated species of the human gut microbiota.</title>
        <authorList>
            <person name="Zou Y."/>
            <person name="Xue W."/>
            <person name="Luo G."/>
        </authorList>
    </citation>
    <scope>NUCLEOTIDE SEQUENCE [LARGE SCALE GENOMIC DNA]</scope>
    <source>
        <strain evidence="7 8">AF37-2AT</strain>
    </source>
</reference>
<comment type="caution">
    <text evidence="4">Lacks conserved residue(s) required for the propagation of feature annotation.</text>
</comment>
<dbReference type="Gene3D" id="3.40.50.1220">
    <property type="entry name" value="TPP-binding domain"/>
    <property type="match status" value="1"/>
</dbReference>
<dbReference type="OrthoDB" id="9800582at2"/>
<keyword evidence="4 5" id="KW-0479">Metal-binding</keyword>
<dbReference type="EC" id="2.3.1.286" evidence="4"/>
<feature type="binding site" evidence="4">
    <location>
        <position position="23"/>
    </location>
    <ligand>
        <name>NAD(+)</name>
        <dbReference type="ChEBI" id="CHEBI:57540"/>
    </ligand>
</feature>
<keyword evidence="3 4" id="KW-0520">NAD</keyword>
<dbReference type="InterPro" id="IPR026590">
    <property type="entry name" value="Ssirtuin_cat_dom"/>
</dbReference>
<name>A0A3E3K4J9_9FIRM</name>
<keyword evidence="8" id="KW-1185">Reference proteome</keyword>
<evidence type="ECO:0000256" key="1">
    <source>
        <dbReference type="ARBA" id="ARBA00022490"/>
    </source>
</evidence>
<dbReference type="InterPro" id="IPR003000">
    <property type="entry name" value="Sirtuin"/>
</dbReference>
<dbReference type="GO" id="GO:0070403">
    <property type="term" value="F:NAD+ binding"/>
    <property type="evidence" value="ECO:0007669"/>
    <property type="project" value="UniProtKB-UniRule"/>
</dbReference>
<dbReference type="Proteomes" id="UP000261080">
    <property type="component" value="Unassembled WGS sequence"/>
</dbReference>
<dbReference type="SUPFAM" id="SSF52467">
    <property type="entry name" value="DHS-like NAD/FAD-binding domain"/>
    <property type="match status" value="1"/>
</dbReference>
<feature type="binding site" evidence="4">
    <location>
        <position position="104"/>
    </location>
    <ligand>
        <name>NAD(+)</name>
        <dbReference type="ChEBI" id="CHEBI:57540"/>
    </ligand>
</feature>
<evidence type="ECO:0000313" key="8">
    <source>
        <dbReference type="Proteomes" id="UP000261080"/>
    </source>
</evidence>
<comment type="cofactor">
    <cofactor evidence="4">
        <name>Zn(2+)</name>
        <dbReference type="ChEBI" id="CHEBI:29105"/>
    </cofactor>
    <text evidence="4">Binds 1 zinc ion per subunit.</text>
</comment>
<evidence type="ECO:0000256" key="5">
    <source>
        <dbReference type="PROSITE-ProRule" id="PRU00236"/>
    </source>
</evidence>
<evidence type="ECO:0000256" key="2">
    <source>
        <dbReference type="ARBA" id="ARBA00022679"/>
    </source>
</evidence>
<feature type="binding site" evidence="4">
    <location>
        <position position="105"/>
    </location>
    <ligand>
        <name>NAD(+)</name>
        <dbReference type="ChEBI" id="CHEBI:57540"/>
    </ligand>
</feature>
<dbReference type="InterPro" id="IPR026591">
    <property type="entry name" value="Sirtuin_cat_small_dom_sf"/>
</dbReference>
<keyword evidence="4 5" id="KW-0862">Zinc</keyword>
<feature type="binding site" evidence="4">
    <location>
        <position position="230"/>
    </location>
    <ligand>
        <name>NAD(+)</name>
        <dbReference type="ChEBI" id="CHEBI:57540"/>
    </ligand>
</feature>
<evidence type="ECO:0000313" key="7">
    <source>
        <dbReference type="EMBL" id="RGE88864.1"/>
    </source>
</evidence>
<keyword evidence="1 4" id="KW-0963">Cytoplasm</keyword>
<feature type="binding site" evidence="4">
    <location>
        <position position="190"/>
    </location>
    <ligand>
        <name>NAD(+)</name>
        <dbReference type="ChEBI" id="CHEBI:57540"/>
    </ligand>
</feature>
<feature type="binding site" evidence="4">
    <location>
        <position position="102"/>
    </location>
    <ligand>
        <name>NAD(+)</name>
        <dbReference type="ChEBI" id="CHEBI:57540"/>
    </ligand>
</feature>
<feature type="binding site" evidence="4 5">
    <location>
        <position position="149"/>
    </location>
    <ligand>
        <name>Zn(2+)</name>
        <dbReference type="ChEBI" id="CHEBI:29105"/>
    </ligand>
</feature>
<evidence type="ECO:0000256" key="3">
    <source>
        <dbReference type="ARBA" id="ARBA00023027"/>
    </source>
</evidence>
<dbReference type="Pfam" id="PF02146">
    <property type="entry name" value="SIR2"/>
    <property type="match status" value="1"/>
</dbReference>
<dbReference type="RefSeq" id="WP_117493347.1">
    <property type="nucleotide sequence ID" value="NZ_QVLX01000002.1"/>
</dbReference>
<dbReference type="GO" id="GO:0008270">
    <property type="term" value="F:zinc ion binding"/>
    <property type="evidence" value="ECO:0007669"/>
    <property type="project" value="UniProtKB-UniRule"/>
</dbReference>
<evidence type="ECO:0000259" key="6">
    <source>
        <dbReference type="PROSITE" id="PS50305"/>
    </source>
</evidence>
<feature type="active site" description="Proton acceptor" evidence="4 5">
    <location>
        <position position="120"/>
    </location>
</feature>
<dbReference type="GO" id="GO:0005737">
    <property type="term" value="C:cytoplasm"/>
    <property type="evidence" value="ECO:0007669"/>
    <property type="project" value="UniProtKB-SubCell"/>
</dbReference>
<dbReference type="GO" id="GO:0017136">
    <property type="term" value="F:histone deacetylase activity, NAD-dependent"/>
    <property type="evidence" value="ECO:0007669"/>
    <property type="project" value="TreeGrafter"/>
</dbReference>
<evidence type="ECO:0000256" key="4">
    <source>
        <dbReference type="HAMAP-Rule" id="MF_01968"/>
    </source>
</evidence>
<sequence>MEEIRKLQEMIDKSSNIVFFGGAGVSTESNIPDFRSEDGLYHLKYDVPPETIISHTFFLRHPEEFYRFYKERMLCLDAEPNPAHRKLAKLEAAGKLTAVVTQNIDGLHQKAGSKTVYELHGSIRRNYCMRCGKFYDAEYIRDSEGIPSCGCGGGIKPDVVLYEEGLDTRIIQNSVEAIAGADMLIIGGTSLVVYPAAGFIDYFRGKYLVLINKAETGRSVQADLVIREPIGQVMAQITCNPGENSLK</sequence>
<feature type="binding site" evidence="4">
    <location>
        <position position="34"/>
    </location>
    <ligand>
        <name>nicotinamide</name>
        <dbReference type="ChEBI" id="CHEBI:17154"/>
    </ligand>
</feature>
<proteinExistence type="inferred from homology"/>
<feature type="binding site" evidence="4">
    <location>
        <position position="104"/>
    </location>
    <ligand>
        <name>nicotinamide</name>
        <dbReference type="ChEBI" id="CHEBI:17154"/>
    </ligand>
</feature>
<dbReference type="HAMAP" id="MF_01968">
    <property type="entry name" value="Sirtuin_ClassU"/>
    <property type="match status" value="1"/>
</dbReference>
<dbReference type="AlphaFoldDB" id="A0A3E3K4J9"/>
<organism evidence="7 8">
    <name type="scientific">Sellimonas intestinalis</name>
    <dbReference type="NCBI Taxonomy" id="1653434"/>
    <lineage>
        <taxon>Bacteria</taxon>
        <taxon>Bacillati</taxon>
        <taxon>Bacillota</taxon>
        <taxon>Clostridia</taxon>
        <taxon>Lachnospirales</taxon>
        <taxon>Lachnospiraceae</taxon>
        <taxon>Sellimonas</taxon>
    </lineage>
</organism>
<dbReference type="EMBL" id="QVLX01000002">
    <property type="protein sequence ID" value="RGE88864.1"/>
    <property type="molecule type" value="Genomic_DNA"/>
</dbReference>
<feature type="binding site" evidence="4">
    <location>
        <position position="212"/>
    </location>
    <ligand>
        <name>NAD(+)</name>
        <dbReference type="ChEBI" id="CHEBI:57540"/>
    </ligand>
</feature>
<feature type="binding site" evidence="4 5">
    <location>
        <position position="151"/>
    </location>
    <ligand>
        <name>Zn(2+)</name>
        <dbReference type="ChEBI" id="CHEBI:29105"/>
    </ligand>
</feature>
<dbReference type="PANTHER" id="PTHR11085">
    <property type="entry name" value="NAD-DEPENDENT PROTEIN DEACYLASE SIRTUIN-5, MITOCHONDRIAL-RELATED"/>
    <property type="match status" value="1"/>
</dbReference>
<comment type="subcellular location">
    <subcellularLocation>
        <location evidence="4">Cytoplasm</location>
    </subcellularLocation>
</comment>
<comment type="caution">
    <text evidence="7">The sequence shown here is derived from an EMBL/GenBank/DDBJ whole genome shotgun (WGS) entry which is preliminary data.</text>
</comment>
<dbReference type="Gene3D" id="3.30.1600.10">
    <property type="entry name" value="SIR2/SIRT2 'Small Domain"/>
    <property type="match status" value="1"/>
</dbReference>
<feature type="binding site" evidence="4 5">
    <location>
        <position position="131"/>
    </location>
    <ligand>
        <name>Zn(2+)</name>
        <dbReference type="ChEBI" id="CHEBI:29105"/>
    </ligand>
</feature>
<dbReference type="InterPro" id="IPR029035">
    <property type="entry name" value="DHS-like_NAD/FAD-binding_dom"/>
</dbReference>
<feature type="binding site" evidence="4">
    <location>
        <position position="34"/>
    </location>
    <ligand>
        <name>NAD(+)</name>
        <dbReference type="ChEBI" id="CHEBI:57540"/>
    </ligand>
</feature>
<feature type="binding site" evidence="4">
    <location>
        <position position="189"/>
    </location>
    <ligand>
        <name>NAD(+)</name>
        <dbReference type="ChEBI" id="CHEBI:57540"/>
    </ligand>
</feature>
<feature type="binding site" evidence="4">
    <location>
        <position position="105"/>
    </location>
    <ligand>
        <name>nicotinamide</name>
        <dbReference type="ChEBI" id="CHEBI:17154"/>
    </ligand>
</feature>
<feature type="binding site" evidence="4 5">
    <location>
        <position position="128"/>
    </location>
    <ligand>
        <name>Zn(2+)</name>
        <dbReference type="ChEBI" id="CHEBI:29105"/>
    </ligand>
</feature>
<feature type="binding site" evidence="4">
    <location>
        <position position="35"/>
    </location>
    <ligand>
        <name>NAD(+)</name>
        <dbReference type="ChEBI" id="CHEBI:57540"/>
    </ligand>
</feature>
<feature type="binding site" evidence="4">
    <location>
        <position position="120"/>
    </location>
    <ligand>
        <name>NAD(+)</name>
        <dbReference type="ChEBI" id="CHEBI:57540"/>
    </ligand>
</feature>
<protein>
    <recommendedName>
        <fullName evidence="4">NAD-dependent protein deacetylase</fullName>
        <ecNumber evidence="4">2.3.1.286</ecNumber>
    </recommendedName>
    <alternativeName>
        <fullName evidence="4">Regulatory protein SIR2 homolog</fullName>
    </alternativeName>
</protein>
<comment type="function">
    <text evidence="4">NAD-dependent protein deacetylase which modulates the activities of several enzymes which are inactive in their acetylated form.</text>
</comment>
<gene>
    <name evidence="4" type="primary">cobB</name>
    <name evidence="7" type="ORF">DW016_04995</name>
</gene>